<keyword evidence="5 6" id="KW-0238">DNA-binding</keyword>
<feature type="active site" description="Proton acceptor" evidence="6">
    <location>
        <position position="52"/>
    </location>
</feature>
<keyword evidence="2 6" id="KW-0328">Glycosyltransferase</keyword>
<dbReference type="RefSeq" id="WP_116221622.1">
    <property type="nucleotide sequence ID" value="NZ_CP038196.1"/>
</dbReference>
<evidence type="ECO:0000313" key="9">
    <source>
        <dbReference type="Proteomes" id="UP000256941"/>
    </source>
</evidence>
<dbReference type="PROSITE" id="PS52018">
    <property type="entry name" value="DART"/>
    <property type="match status" value="1"/>
</dbReference>
<keyword evidence="4 6" id="KW-0548">Nucleotidyltransferase</keyword>
<feature type="active site" evidence="6">
    <location>
        <position position="171"/>
    </location>
</feature>
<dbReference type="Proteomes" id="UP000256941">
    <property type="component" value="Unassembled WGS sequence"/>
</dbReference>
<feature type="domain" description="DarT" evidence="7">
    <location>
        <begin position="7"/>
        <end position="218"/>
    </location>
</feature>
<name>A0A3D9XV37_PARVE</name>
<evidence type="ECO:0000256" key="2">
    <source>
        <dbReference type="ARBA" id="ARBA00022676"/>
    </source>
</evidence>
<dbReference type="GO" id="GO:0016779">
    <property type="term" value="F:nucleotidyltransferase activity"/>
    <property type="evidence" value="ECO:0007669"/>
    <property type="project" value="UniProtKB-UniRule"/>
</dbReference>
<comment type="caution">
    <text evidence="6">Lacks conserved residue(s) required for the propagation of feature annotation.</text>
</comment>
<reference evidence="8 9" key="1">
    <citation type="submission" date="2018-08" db="EMBL/GenBank/DDBJ databases">
        <title>Genomic Encyclopedia of Archaeal and Bacterial Type Strains, Phase II (KMG-II): from individual species to whole genera.</title>
        <authorList>
            <person name="Goeker M."/>
        </authorList>
    </citation>
    <scope>NUCLEOTIDE SEQUENCE [LARGE SCALE GENOMIC DNA]</scope>
    <source>
        <strain evidence="8 9">DSM 17099</strain>
    </source>
</reference>
<evidence type="ECO:0000256" key="3">
    <source>
        <dbReference type="ARBA" id="ARBA00022679"/>
    </source>
</evidence>
<keyword evidence="1 6" id="KW-1277">Toxin-antitoxin system</keyword>
<feature type="binding site" evidence="6">
    <location>
        <begin position="11"/>
        <end position="13"/>
    </location>
    <ligand>
        <name>NAD(+)</name>
        <dbReference type="ChEBI" id="CHEBI:57540"/>
    </ligand>
</feature>
<comment type="caution">
    <text evidence="8">The sequence shown here is derived from an EMBL/GenBank/DDBJ whole genome shotgun (WGS) entry which is preliminary data.</text>
</comment>
<evidence type="ECO:0000256" key="6">
    <source>
        <dbReference type="PROSITE-ProRule" id="PRU01362"/>
    </source>
</evidence>
<dbReference type="GO" id="GO:0016757">
    <property type="term" value="F:glycosyltransferase activity"/>
    <property type="evidence" value="ECO:0007669"/>
    <property type="project" value="UniProtKB-UniRule"/>
</dbReference>
<protein>
    <submittedName>
        <fullName evidence="8">Uncharacterized protein DUF4433</fullName>
    </submittedName>
</protein>
<evidence type="ECO:0000256" key="1">
    <source>
        <dbReference type="ARBA" id="ARBA00022649"/>
    </source>
</evidence>
<comment type="catalytic activity">
    <reaction evidence="6">
        <text>a thymidine in DNA + NAD(+) = an N-(ADP-alpha-D-ribosyl)-thymidine in DNA + nicotinamide + H(+)</text>
        <dbReference type="Rhea" id="RHEA:71651"/>
        <dbReference type="Rhea" id="RHEA-COMP:13556"/>
        <dbReference type="Rhea" id="RHEA-COMP:18051"/>
        <dbReference type="ChEBI" id="CHEBI:15378"/>
        <dbReference type="ChEBI" id="CHEBI:17154"/>
        <dbReference type="ChEBI" id="CHEBI:57540"/>
        <dbReference type="ChEBI" id="CHEBI:137386"/>
        <dbReference type="ChEBI" id="CHEBI:191199"/>
    </reaction>
</comment>
<sequence length="218" mass="25003">MPIPERPKIYHIVHHDRIPSILLDGFLWSDAQMNQRQGTGTTIGMSNIKARRLNELRLSCHPDLYVGQCTPFYFCPRSVMLYLIFRRNDELSYKGGQEPIVHLEADLEAAVAWANAHNKRWAFTLSNAGAYYFEDRSDIAALGEINWDAVQARQWSGNGVSRSVKEGKQAEFLVEEAFPWHLVERIGVHSQGIAQRVYAAMNGAGHRPSVEIRREWYY</sequence>
<dbReference type="Pfam" id="PF14487">
    <property type="entry name" value="DarT"/>
    <property type="match status" value="1"/>
</dbReference>
<keyword evidence="3 6" id="KW-0808">Transferase</keyword>
<dbReference type="InterPro" id="IPR029494">
    <property type="entry name" value="DarT"/>
</dbReference>
<accession>A0A3D9XV37</accession>
<feature type="binding site" evidence="6">
    <location>
        <position position="52"/>
    </location>
    <ligand>
        <name>NAD(+)</name>
        <dbReference type="ChEBI" id="CHEBI:57540"/>
    </ligand>
</feature>
<dbReference type="EMBL" id="QTUJ01000001">
    <property type="protein sequence ID" value="REF73581.1"/>
    <property type="molecule type" value="Genomic_DNA"/>
</dbReference>
<dbReference type="GO" id="GO:0003677">
    <property type="term" value="F:DNA binding"/>
    <property type="evidence" value="ECO:0007669"/>
    <property type="project" value="UniProtKB-UniRule"/>
</dbReference>
<evidence type="ECO:0000256" key="4">
    <source>
        <dbReference type="ARBA" id="ARBA00022695"/>
    </source>
</evidence>
<comment type="similarity">
    <text evidence="6">Belongs to the DarT ADP-ribosyltransferase family.</text>
</comment>
<organism evidence="8 9">
    <name type="scientific">Paracoccus versutus</name>
    <name type="common">Thiobacillus versutus</name>
    <dbReference type="NCBI Taxonomy" id="34007"/>
    <lineage>
        <taxon>Bacteria</taxon>
        <taxon>Pseudomonadati</taxon>
        <taxon>Pseudomonadota</taxon>
        <taxon>Alphaproteobacteria</taxon>
        <taxon>Rhodobacterales</taxon>
        <taxon>Paracoccaceae</taxon>
        <taxon>Paracoccus</taxon>
    </lineage>
</organism>
<evidence type="ECO:0000259" key="7">
    <source>
        <dbReference type="PROSITE" id="PS52018"/>
    </source>
</evidence>
<dbReference type="AlphaFoldDB" id="A0A3D9XV37"/>
<gene>
    <name evidence="8" type="ORF">BDD41_2148</name>
</gene>
<evidence type="ECO:0000256" key="5">
    <source>
        <dbReference type="ARBA" id="ARBA00023125"/>
    </source>
</evidence>
<proteinExistence type="inferred from homology"/>
<evidence type="ECO:0000313" key="8">
    <source>
        <dbReference type="EMBL" id="REF73581.1"/>
    </source>
</evidence>